<accession>A0ABD1MZ33</accession>
<gene>
    <name evidence="1" type="ORF">Fmac_009003</name>
</gene>
<reference evidence="1 2" key="1">
    <citation type="submission" date="2024-08" db="EMBL/GenBank/DDBJ databases">
        <title>Insights into the chromosomal genome structure of Flemingia macrophylla.</title>
        <authorList>
            <person name="Ding Y."/>
            <person name="Zhao Y."/>
            <person name="Bi W."/>
            <person name="Wu M."/>
            <person name="Zhao G."/>
            <person name="Gong Y."/>
            <person name="Li W."/>
            <person name="Zhang P."/>
        </authorList>
    </citation>
    <scope>NUCLEOTIDE SEQUENCE [LARGE SCALE GENOMIC DNA]</scope>
    <source>
        <strain evidence="1">DYQJB</strain>
        <tissue evidence="1">Leaf</tissue>
    </source>
</reference>
<keyword evidence="2" id="KW-1185">Reference proteome</keyword>
<protein>
    <submittedName>
        <fullName evidence="1">Uncharacterized protein</fullName>
    </submittedName>
</protein>
<organism evidence="1 2">
    <name type="scientific">Flemingia macrophylla</name>
    <dbReference type="NCBI Taxonomy" id="520843"/>
    <lineage>
        <taxon>Eukaryota</taxon>
        <taxon>Viridiplantae</taxon>
        <taxon>Streptophyta</taxon>
        <taxon>Embryophyta</taxon>
        <taxon>Tracheophyta</taxon>
        <taxon>Spermatophyta</taxon>
        <taxon>Magnoliopsida</taxon>
        <taxon>eudicotyledons</taxon>
        <taxon>Gunneridae</taxon>
        <taxon>Pentapetalae</taxon>
        <taxon>rosids</taxon>
        <taxon>fabids</taxon>
        <taxon>Fabales</taxon>
        <taxon>Fabaceae</taxon>
        <taxon>Papilionoideae</taxon>
        <taxon>50 kb inversion clade</taxon>
        <taxon>NPAAA clade</taxon>
        <taxon>indigoferoid/millettioid clade</taxon>
        <taxon>Phaseoleae</taxon>
        <taxon>Flemingia</taxon>
    </lineage>
</organism>
<proteinExistence type="predicted"/>
<evidence type="ECO:0000313" key="1">
    <source>
        <dbReference type="EMBL" id="KAL2341063.1"/>
    </source>
</evidence>
<dbReference type="PANTHER" id="PTHR36806">
    <property type="entry name" value="ADENINE PHOSPHORIBOSYLTRANSFERASE"/>
    <property type="match status" value="1"/>
</dbReference>
<evidence type="ECO:0000313" key="2">
    <source>
        <dbReference type="Proteomes" id="UP001603857"/>
    </source>
</evidence>
<comment type="caution">
    <text evidence="1">The sequence shown here is derived from an EMBL/GenBank/DDBJ whole genome shotgun (WGS) entry which is preliminary data.</text>
</comment>
<name>A0ABD1MZ33_9FABA</name>
<dbReference type="EMBL" id="JBGMDY010000003">
    <property type="protein sequence ID" value="KAL2341063.1"/>
    <property type="molecule type" value="Genomic_DNA"/>
</dbReference>
<sequence length="221" mass="25514">MQHEVTFNSTHLLLHFSFLDGSATQNRSLIRTSSIFVVSYSTLFSLEEKLRVSVFVLEFHMGDHKHSNSDRVIESFSMLGHHSFLSWRRRVGIGYSLLWTWSWTEFSFADVYGVVSEVNELLRVLTELARLESVAERSAWVSRNYRNVLALSKSLSTKFFKAFRQSGVMREIGETFQKEVVEGGLIRDCLELGNNDLKALIQVFKDLLLQFLPARDRDPDL</sequence>
<dbReference type="Proteomes" id="UP001603857">
    <property type="component" value="Unassembled WGS sequence"/>
</dbReference>
<dbReference type="AlphaFoldDB" id="A0ABD1MZ33"/>